<keyword evidence="1 2" id="KW-0500">Molybdenum</keyword>
<evidence type="ECO:0000313" key="5">
    <source>
        <dbReference type="Proteomes" id="UP000580839"/>
    </source>
</evidence>
<evidence type="ECO:0000259" key="3">
    <source>
        <dbReference type="PROSITE" id="PS51866"/>
    </source>
</evidence>
<dbReference type="InterPro" id="IPR009061">
    <property type="entry name" value="DNA-bd_dom_put_sf"/>
</dbReference>
<dbReference type="SUPFAM" id="SSF46955">
    <property type="entry name" value="Putative DNA-binding domain"/>
    <property type="match status" value="1"/>
</dbReference>
<dbReference type="InterPro" id="IPR010093">
    <property type="entry name" value="SinI_DNA-bd"/>
</dbReference>
<dbReference type="InterPro" id="IPR041657">
    <property type="entry name" value="HTH_17"/>
</dbReference>
<dbReference type="Proteomes" id="UP000580839">
    <property type="component" value="Unassembled WGS sequence"/>
</dbReference>
<dbReference type="InterPro" id="IPR004606">
    <property type="entry name" value="Mop_domain"/>
</dbReference>
<dbReference type="PROSITE" id="PS51866">
    <property type="entry name" value="MOP"/>
    <property type="match status" value="1"/>
</dbReference>
<protein>
    <submittedName>
        <fullName evidence="4">TOBE domain-containing protein</fullName>
    </submittedName>
</protein>
<evidence type="ECO:0000313" key="4">
    <source>
        <dbReference type="EMBL" id="NOT33158.1"/>
    </source>
</evidence>
<reference evidence="4 5" key="1">
    <citation type="submission" date="2020-04" db="EMBL/GenBank/DDBJ databases">
        <title>Metagenomic profiling of ammonia- and methane-oxidizing microorganisms in a Dutch drinking water treatment plant.</title>
        <authorList>
            <person name="Poghosyan L."/>
            <person name="Leucker S."/>
        </authorList>
    </citation>
    <scope>NUCLEOTIDE SEQUENCE [LARGE SCALE GENOMIC DNA]</scope>
    <source>
        <strain evidence="4">S-RSF-IL-03</strain>
    </source>
</reference>
<dbReference type="Gene3D" id="2.40.50.100">
    <property type="match status" value="1"/>
</dbReference>
<proteinExistence type="predicted"/>
<dbReference type="NCBIfam" id="TIGR01764">
    <property type="entry name" value="excise"/>
    <property type="match status" value="1"/>
</dbReference>
<dbReference type="InterPro" id="IPR038148">
    <property type="entry name" value="Tn1545/Tn916_Xis"/>
</dbReference>
<gene>
    <name evidence="4" type="ORF">HOP12_03210</name>
</gene>
<dbReference type="InterPro" id="IPR005116">
    <property type="entry name" value="Transp-assoc_OB_typ1"/>
</dbReference>
<dbReference type="AlphaFoldDB" id="A0A849SBV9"/>
<feature type="domain" description="Mop" evidence="3">
    <location>
        <begin position="117"/>
        <end position="182"/>
    </location>
</feature>
<organism evidence="4 5">
    <name type="scientific">Eiseniibacteriota bacterium</name>
    <dbReference type="NCBI Taxonomy" id="2212470"/>
    <lineage>
        <taxon>Bacteria</taxon>
        <taxon>Candidatus Eiseniibacteriota</taxon>
    </lineage>
</organism>
<sequence length="187" mass="21111">MPRRAAKPLWTRRSPRSEPEVTPCRQCAKYCNILSQPDGEHISITYPKLHRRITTLNTLDVREAAALLHLDVRRVQSLARKGKLPAVRVGRKWLFHRDQLERLLGLSESTPAPDSFSISARNRLRGRISTLRTDGLMAEVTVRIGDQELVAVITRSSAESMDLRIGDEAFAVIKATEVIVGKHRKES</sequence>
<dbReference type="InterPro" id="IPR008995">
    <property type="entry name" value="Mo/tungstate-bd_C_term_dom"/>
</dbReference>
<dbReference type="NCBIfam" id="TIGR00638">
    <property type="entry name" value="Mop"/>
    <property type="match status" value="1"/>
</dbReference>
<dbReference type="Gene3D" id="3.90.105.50">
    <property type="match status" value="1"/>
</dbReference>
<evidence type="ECO:0000256" key="2">
    <source>
        <dbReference type="PROSITE-ProRule" id="PRU01213"/>
    </source>
</evidence>
<dbReference type="Pfam" id="PF12728">
    <property type="entry name" value="HTH_17"/>
    <property type="match status" value="1"/>
</dbReference>
<dbReference type="GO" id="GO:0015689">
    <property type="term" value="P:molybdate ion transport"/>
    <property type="evidence" value="ECO:0007669"/>
    <property type="project" value="InterPro"/>
</dbReference>
<dbReference type="Pfam" id="PF03459">
    <property type="entry name" value="TOBE"/>
    <property type="match status" value="1"/>
</dbReference>
<dbReference type="GO" id="GO:0003677">
    <property type="term" value="F:DNA binding"/>
    <property type="evidence" value="ECO:0007669"/>
    <property type="project" value="InterPro"/>
</dbReference>
<accession>A0A849SBV9</accession>
<comment type="caution">
    <text evidence="4">The sequence shown here is derived from an EMBL/GenBank/DDBJ whole genome shotgun (WGS) entry which is preliminary data.</text>
</comment>
<evidence type="ECO:0000256" key="1">
    <source>
        <dbReference type="ARBA" id="ARBA00022505"/>
    </source>
</evidence>
<dbReference type="EMBL" id="JABFRW010000031">
    <property type="protein sequence ID" value="NOT33158.1"/>
    <property type="molecule type" value="Genomic_DNA"/>
</dbReference>
<name>A0A849SBV9_UNCEI</name>
<dbReference type="SUPFAM" id="SSF50331">
    <property type="entry name" value="MOP-like"/>
    <property type="match status" value="1"/>
</dbReference>